<dbReference type="EMBL" id="SFAV01000136">
    <property type="protein sequence ID" value="TRU88540.1"/>
    <property type="molecule type" value="Genomic_DNA"/>
</dbReference>
<organism evidence="1 2">
    <name type="scientific">Microcystis novacekii Mn_MB_F_20050700_S1D</name>
    <dbReference type="NCBI Taxonomy" id="2486266"/>
    <lineage>
        <taxon>Bacteria</taxon>
        <taxon>Bacillati</taxon>
        <taxon>Cyanobacteriota</taxon>
        <taxon>Cyanophyceae</taxon>
        <taxon>Oscillatoriophycideae</taxon>
        <taxon>Chroococcales</taxon>
        <taxon>Microcystaceae</taxon>
        <taxon>Microcystis</taxon>
    </lineage>
</organism>
<name>A0A552IYH5_9CHRO</name>
<gene>
    <name evidence="1" type="ORF">EWV54_10350</name>
</gene>
<dbReference type="Proteomes" id="UP000319191">
    <property type="component" value="Unassembled WGS sequence"/>
</dbReference>
<sequence length="70" mass="8011">MRFDNVPFRAGLILLQSDFQSWDIIPTQVPNIIVGANCIRPLLITSAAHLYVRESHKYKMHPSNSKFKVS</sequence>
<reference evidence="1 2" key="1">
    <citation type="submission" date="2019-01" db="EMBL/GenBank/DDBJ databases">
        <title>Coherence of Microcystis species and biogeography revealed through population genomics.</title>
        <authorList>
            <person name="Perez-Carrascal O.M."/>
            <person name="Terrat Y."/>
            <person name="Giani A."/>
            <person name="Fortin N."/>
            <person name="Tromas N."/>
            <person name="Shapiro B.J."/>
        </authorList>
    </citation>
    <scope>NUCLEOTIDE SEQUENCE [LARGE SCALE GENOMIC DNA]</scope>
    <source>
        <strain evidence="1">Mn_MB_F_20050700_S1D</strain>
    </source>
</reference>
<proteinExistence type="predicted"/>
<evidence type="ECO:0000313" key="2">
    <source>
        <dbReference type="Proteomes" id="UP000319191"/>
    </source>
</evidence>
<accession>A0A552IYH5</accession>
<evidence type="ECO:0000313" key="1">
    <source>
        <dbReference type="EMBL" id="TRU88540.1"/>
    </source>
</evidence>
<dbReference type="AlphaFoldDB" id="A0A552IYH5"/>
<protein>
    <submittedName>
        <fullName evidence="1">Uncharacterized protein</fullName>
    </submittedName>
</protein>
<comment type="caution">
    <text evidence="1">The sequence shown here is derived from an EMBL/GenBank/DDBJ whole genome shotgun (WGS) entry which is preliminary data.</text>
</comment>